<name>D6TXN5_KTERA</name>
<keyword evidence="2" id="KW-1185">Reference proteome</keyword>
<sequence>MFYSHPPTNTTRGLSLPAENTHDHPLLKTVRHALHHYHQHLGYDNQYHLWFCLHTQPVYKQTIIKFFINVGQAIYG</sequence>
<protein>
    <submittedName>
        <fullName evidence="1">Uncharacterized protein</fullName>
    </submittedName>
</protein>
<dbReference type="Proteomes" id="UP000004508">
    <property type="component" value="Unassembled WGS sequence"/>
</dbReference>
<accession>D6TXN5</accession>
<evidence type="ECO:0000313" key="1">
    <source>
        <dbReference type="EMBL" id="EFH83082.1"/>
    </source>
</evidence>
<evidence type="ECO:0000313" key="2">
    <source>
        <dbReference type="Proteomes" id="UP000004508"/>
    </source>
</evidence>
<dbReference type="EMBL" id="ADVG01000003">
    <property type="protein sequence ID" value="EFH83082.1"/>
    <property type="molecule type" value="Genomic_DNA"/>
</dbReference>
<gene>
    <name evidence="1" type="ORF">Krac_3999</name>
</gene>
<dbReference type="AlphaFoldDB" id="D6TXN5"/>
<dbReference type="InParanoid" id="D6TXN5"/>
<organism evidence="1 2">
    <name type="scientific">Ktedonobacter racemifer DSM 44963</name>
    <dbReference type="NCBI Taxonomy" id="485913"/>
    <lineage>
        <taxon>Bacteria</taxon>
        <taxon>Bacillati</taxon>
        <taxon>Chloroflexota</taxon>
        <taxon>Ktedonobacteria</taxon>
        <taxon>Ktedonobacterales</taxon>
        <taxon>Ktedonobacteraceae</taxon>
        <taxon>Ktedonobacter</taxon>
    </lineage>
</organism>
<reference evidence="1 2" key="1">
    <citation type="journal article" date="2011" name="Stand. Genomic Sci.">
        <title>Non-contiguous finished genome sequence and contextual data of the filamentous soil bacterium Ktedonobacter racemifer type strain (SOSP1-21).</title>
        <authorList>
            <person name="Chang Y.J."/>
            <person name="Land M."/>
            <person name="Hauser L."/>
            <person name="Chertkov O."/>
            <person name="Del Rio T.G."/>
            <person name="Nolan M."/>
            <person name="Copeland A."/>
            <person name="Tice H."/>
            <person name="Cheng J.F."/>
            <person name="Lucas S."/>
            <person name="Han C."/>
            <person name="Goodwin L."/>
            <person name="Pitluck S."/>
            <person name="Ivanova N."/>
            <person name="Ovchinikova G."/>
            <person name="Pati A."/>
            <person name="Chen A."/>
            <person name="Palaniappan K."/>
            <person name="Mavromatis K."/>
            <person name="Liolios K."/>
            <person name="Brettin T."/>
            <person name="Fiebig A."/>
            <person name="Rohde M."/>
            <person name="Abt B."/>
            <person name="Goker M."/>
            <person name="Detter J.C."/>
            <person name="Woyke T."/>
            <person name="Bristow J."/>
            <person name="Eisen J.A."/>
            <person name="Markowitz V."/>
            <person name="Hugenholtz P."/>
            <person name="Kyrpides N.C."/>
            <person name="Klenk H.P."/>
            <person name="Lapidus A."/>
        </authorList>
    </citation>
    <scope>NUCLEOTIDE SEQUENCE [LARGE SCALE GENOMIC DNA]</scope>
    <source>
        <strain evidence="2">DSM 44963</strain>
    </source>
</reference>
<comment type="caution">
    <text evidence="1">The sequence shown here is derived from an EMBL/GenBank/DDBJ whole genome shotgun (WGS) entry which is preliminary data.</text>
</comment>
<proteinExistence type="predicted"/>